<protein>
    <submittedName>
        <fullName evidence="5">Efflux RND transporter periplasmic adaptor subunit</fullName>
    </submittedName>
</protein>
<evidence type="ECO:0000313" key="5">
    <source>
        <dbReference type="EMBL" id="UTV26655.1"/>
    </source>
</evidence>
<evidence type="ECO:0000259" key="3">
    <source>
        <dbReference type="Pfam" id="PF25876"/>
    </source>
</evidence>
<feature type="domain" description="Multidrug resistance protein MdtA-like barrel-sandwich hybrid" evidence="4">
    <location>
        <begin position="61"/>
        <end position="179"/>
    </location>
</feature>
<dbReference type="RefSeq" id="WP_255387865.1">
    <property type="nucleotide sequence ID" value="NZ_CP101508.1"/>
</dbReference>
<dbReference type="Proteomes" id="UP001057998">
    <property type="component" value="Chromosome 1"/>
</dbReference>
<feature type="signal peptide" evidence="2">
    <location>
        <begin position="1"/>
        <end position="23"/>
    </location>
</feature>
<evidence type="ECO:0000256" key="1">
    <source>
        <dbReference type="ARBA" id="ARBA00009477"/>
    </source>
</evidence>
<dbReference type="InterPro" id="IPR058625">
    <property type="entry name" value="MdtA-like_BSH"/>
</dbReference>
<dbReference type="Gene3D" id="1.10.287.470">
    <property type="entry name" value="Helix hairpin bin"/>
    <property type="match status" value="1"/>
</dbReference>
<feature type="chain" id="PRO_5046368414" evidence="2">
    <location>
        <begin position="24"/>
        <end position="379"/>
    </location>
</feature>
<comment type="similarity">
    <text evidence="1">Belongs to the membrane fusion protein (MFP) (TC 8.A.1) family.</text>
</comment>
<keyword evidence="2" id="KW-0732">Signal</keyword>
<organism evidence="5 6">
    <name type="scientific">Photobacterium atrarenae</name>
    <dbReference type="NCBI Taxonomy" id="865757"/>
    <lineage>
        <taxon>Bacteria</taxon>
        <taxon>Pseudomonadati</taxon>
        <taxon>Pseudomonadota</taxon>
        <taxon>Gammaproteobacteria</taxon>
        <taxon>Vibrionales</taxon>
        <taxon>Vibrionaceae</taxon>
        <taxon>Photobacterium</taxon>
    </lineage>
</organism>
<proteinExistence type="inferred from homology"/>
<accession>A0ABY5GBV1</accession>
<dbReference type="Pfam" id="PF25917">
    <property type="entry name" value="BSH_RND"/>
    <property type="match status" value="1"/>
</dbReference>
<sequence>MKPTKLSLIALLIAPLLSGCDDAESAIQPAPAVRPVKLMTIEDTKLTQQRLFPAKIAASQQADLAFRIGGELVTLDLVEGQKVAKGDLLARLDDRDAKNALLNAEANHELAEVDFTRKNELYHRKLISKAELDTAKATLKSARAALNTARDQLAYTRLEAPFSGTVAKVNLDNYQNVQPTQVVLTLQGNETVDVSIQVPESLLLPLKNIAFDEAFKPRVRFSAPQTLSLEKGFTPTLTSPRHSTAYPVQFKERASKVSPGSQTYEVVFTLVPPADLNILPGMSAELLLDMSSLSQHQQAIAILPMTAIVRADNTDTTQVWRYDHTTNQVEAVTVDLGQIRGTGIEVISGLKTGDQVVAVGATALKDNMEVKPLRWERGV</sequence>
<dbReference type="PROSITE" id="PS51257">
    <property type="entry name" value="PROKAR_LIPOPROTEIN"/>
    <property type="match status" value="1"/>
</dbReference>
<dbReference type="Gene3D" id="2.40.30.170">
    <property type="match status" value="1"/>
</dbReference>
<evidence type="ECO:0000313" key="6">
    <source>
        <dbReference type="Proteomes" id="UP001057998"/>
    </source>
</evidence>
<dbReference type="SUPFAM" id="SSF111369">
    <property type="entry name" value="HlyD-like secretion proteins"/>
    <property type="match status" value="1"/>
</dbReference>
<name>A0ABY5GBV1_9GAMM</name>
<evidence type="ECO:0000256" key="2">
    <source>
        <dbReference type="SAM" id="SignalP"/>
    </source>
</evidence>
<evidence type="ECO:0000259" key="4">
    <source>
        <dbReference type="Pfam" id="PF25917"/>
    </source>
</evidence>
<dbReference type="Gene3D" id="2.40.50.100">
    <property type="match status" value="1"/>
</dbReference>
<dbReference type="PANTHER" id="PTHR30469">
    <property type="entry name" value="MULTIDRUG RESISTANCE PROTEIN MDTA"/>
    <property type="match status" value="1"/>
</dbReference>
<feature type="domain" description="Multidrug resistance protein MdtA-like alpha-helical hairpin" evidence="3">
    <location>
        <begin position="96"/>
        <end position="156"/>
    </location>
</feature>
<dbReference type="InterPro" id="IPR058624">
    <property type="entry name" value="MdtA-like_HH"/>
</dbReference>
<dbReference type="NCBIfam" id="TIGR01730">
    <property type="entry name" value="RND_mfp"/>
    <property type="match status" value="1"/>
</dbReference>
<dbReference type="InterPro" id="IPR006143">
    <property type="entry name" value="RND_pump_MFP"/>
</dbReference>
<gene>
    <name evidence="5" type="ORF">NNL38_09795</name>
</gene>
<dbReference type="Pfam" id="PF25876">
    <property type="entry name" value="HH_MFP_RND"/>
    <property type="match status" value="1"/>
</dbReference>
<dbReference type="PANTHER" id="PTHR30469:SF20">
    <property type="entry name" value="EFFLUX RND TRANSPORTER PERIPLASMIC ADAPTOR SUBUNIT"/>
    <property type="match status" value="1"/>
</dbReference>
<reference evidence="5" key="1">
    <citation type="submission" date="2022-07" db="EMBL/GenBank/DDBJ databases">
        <title>Genome sequencing of Photobacterium atrarenae GJH2-4.</title>
        <authorList>
            <person name="Park S.-J."/>
        </authorList>
    </citation>
    <scope>NUCLEOTIDE SEQUENCE</scope>
    <source>
        <strain evidence="5">GJH2-4</strain>
    </source>
</reference>
<keyword evidence="6" id="KW-1185">Reference proteome</keyword>
<dbReference type="EMBL" id="CP101508">
    <property type="protein sequence ID" value="UTV26655.1"/>
    <property type="molecule type" value="Genomic_DNA"/>
</dbReference>
<dbReference type="Gene3D" id="2.40.420.20">
    <property type="match status" value="1"/>
</dbReference>